<dbReference type="SUPFAM" id="SSF141571">
    <property type="entry name" value="Pentapeptide repeat-like"/>
    <property type="match status" value="2"/>
</dbReference>
<dbReference type="Gene3D" id="2.160.20.80">
    <property type="entry name" value="E3 ubiquitin-protein ligase SopA"/>
    <property type="match status" value="2"/>
</dbReference>
<name>A0A075I5R7_9ARCH</name>
<dbReference type="EMBL" id="KF901186">
    <property type="protein sequence ID" value="AIF21268.1"/>
    <property type="molecule type" value="Genomic_DNA"/>
</dbReference>
<dbReference type="Pfam" id="PF00805">
    <property type="entry name" value="Pentapeptide"/>
    <property type="match status" value="4"/>
</dbReference>
<reference evidence="2" key="1">
    <citation type="journal article" date="2014" name="Genome Biol. Evol.">
        <title>Pangenome evidence for extensive interdomain horizontal transfer affecting lineage core and shell genes in uncultured planktonic thaumarchaeota and euryarchaeota.</title>
        <authorList>
            <person name="Deschamps P."/>
            <person name="Zivanovic Y."/>
            <person name="Moreira D."/>
            <person name="Rodriguez-Valera F."/>
            <person name="Lopez-Garcia P."/>
        </authorList>
    </citation>
    <scope>NUCLEOTIDE SEQUENCE</scope>
</reference>
<accession>A0A075I5R7</accession>
<organism evidence="2">
    <name type="scientific">uncultured marine thaumarchaeote KM3_99_A02</name>
    <dbReference type="NCBI Taxonomy" id="1456353"/>
    <lineage>
        <taxon>Archaea</taxon>
        <taxon>Nitrososphaerota</taxon>
        <taxon>environmental samples</taxon>
    </lineage>
</organism>
<protein>
    <submittedName>
        <fullName evidence="2">Putative pentapeptide repeat-containing protein</fullName>
    </submittedName>
</protein>
<dbReference type="PANTHER" id="PTHR14136:SF17">
    <property type="entry name" value="BTB_POZ DOMAIN-CONTAINING PROTEIN KCTD9"/>
    <property type="match status" value="1"/>
</dbReference>
<dbReference type="AlphaFoldDB" id="A0A075I5R7"/>
<dbReference type="Gene3D" id="2.120.10.30">
    <property type="entry name" value="TolB, C-terminal domain"/>
    <property type="match status" value="1"/>
</dbReference>
<dbReference type="SUPFAM" id="SSF50952">
    <property type="entry name" value="Soluble quinoprotein glucose dehydrogenase"/>
    <property type="match status" value="1"/>
</dbReference>
<evidence type="ECO:0000259" key="1">
    <source>
        <dbReference type="Pfam" id="PF07995"/>
    </source>
</evidence>
<dbReference type="InterPro" id="IPR012938">
    <property type="entry name" value="Glc/Sorbosone_DH"/>
</dbReference>
<dbReference type="InterPro" id="IPR051082">
    <property type="entry name" value="Pentapeptide-BTB/POZ_domain"/>
</dbReference>
<feature type="domain" description="Glucose/Sorbosone dehydrogenase" evidence="1">
    <location>
        <begin position="48"/>
        <end position="350"/>
    </location>
</feature>
<dbReference type="Pfam" id="PF07995">
    <property type="entry name" value="GSDH"/>
    <property type="match status" value="1"/>
</dbReference>
<dbReference type="PANTHER" id="PTHR14136">
    <property type="entry name" value="BTB_POZ DOMAIN-CONTAINING PROTEIN KCTD9"/>
    <property type="match status" value="1"/>
</dbReference>
<proteinExistence type="predicted"/>
<dbReference type="InterPro" id="IPR011041">
    <property type="entry name" value="Quinoprot_gluc/sorb_DH_b-prop"/>
</dbReference>
<dbReference type="InterPro" id="IPR011042">
    <property type="entry name" value="6-blade_b-propeller_TolB-like"/>
</dbReference>
<dbReference type="InterPro" id="IPR001646">
    <property type="entry name" value="5peptide_repeat"/>
</dbReference>
<evidence type="ECO:0000313" key="2">
    <source>
        <dbReference type="EMBL" id="AIF21268.1"/>
    </source>
</evidence>
<sequence>MLLNVLKRLIIFLVITLTATIFSLSEVYGEPIIFDDDYLIERFVGGLKLPTTMDFVGDDILVLEKNTGKVIRIMNNGIIYDKPVLDVPVRSNFYSGLLGIVTLSDRVFLYYTESESGSDTRDPGPDAKNRVYQYDWDGVKLTNPILIKELIAQQRDDHHGGVMTKGLNDEIYFAIGDQNQLGVFENVVENPCYIIHFVNDECSSEPIYETSSIFRIHTDDNNSVELFAMGVRNSFGLGVDPVTGYLWDTENGKDHFDEINLVKPRFNSGWNNVMGPVDRKNPDPSVSQTIPPPFENFIYSDPEFSWYEPVGPTAIAFPDLTSFGKYSDWLFVGDYHHGRIYKFQLNSDRTEFIFSDQRLSDLVLDKLNDKVEKILFGKNFLTVSDIAFRHDAMYVVSISDGSIYKIYPKDPITPLKQYQVGSTHKKIVCKPGLIPIMKNSGYINCAYPKTALVLTQEIAWDINRSDMPIINLPSHDLSGINFEHINLSYSNFRESNFTSTNIANANFTSANLSGVDLSMKDLTENILTGADLRNANLAGADLSNNQLVNTILTGTDLTDANLSGADLSTANIFGIIDGINVLEKTKLKGANLTNANLTNINLIGVDISETILKGADLTGVKLERAKANNATWSDVDLSFKNLSKIRLIDASLNRSILAGAELSNAELMGANLSDADLTGAKLIDADLTNANLTGANFHMADLTGANLEGVIINETNLSCIGHDICTS</sequence>